<comment type="caution">
    <text evidence="11">The sequence shown here is derived from an EMBL/GenBank/DDBJ whole genome shotgun (WGS) entry which is preliminary data.</text>
</comment>
<dbReference type="InterPro" id="IPR000719">
    <property type="entry name" value="Prot_kinase_dom"/>
</dbReference>
<keyword evidence="3" id="KW-0808">Transferase</keyword>
<evidence type="ECO:0000256" key="5">
    <source>
        <dbReference type="ARBA" id="ARBA00022777"/>
    </source>
</evidence>
<evidence type="ECO:0000256" key="3">
    <source>
        <dbReference type="ARBA" id="ARBA00022679"/>
    </source>
</evidence>
<accession>A0A836CAG6</accession>
<dbReference type="AlphaFoldDB" id="A0A836CAG6"/>
<dbReference type="SUPFAM" id="SSF56112">
    <property type="entry name" value="Protein kinase-like (PK-like)"/>
    <property type="match status" value="1"/>
</dbReference>
<dbReference type="InterPro" id="IPR011009">
    <property type="entry name" value="Kinase-like_dom_sf"/>
</dbReference>
<keyword evidence="12" id="KW-1185">Reference proteome</keyword>
<dbReference type="Pfam" id="PF00069">
    <property type="entry name" value="Pkinase"/>
    <property type="match status" value="1"/>
</dbReference>
<gene>
    <name evidence="11" type="ORF">JKP88DRAFT_169691</name>
</gene>
<keyword evidence="4" id="KW-0547">Nucleotide-binding</keyword>
<comment type="catalytic activity">
    <reaction evidence="8">
        <text>L-seryl-[protein] + ATP = O-phospho-L-seryl-[protein] + ADP + H(+)</text>
        <dbReference type="Rhea" id="RHEA:17989"/>
        <dbReference type="Rhea" id="RHEA-COMP:9863"/>
        <dbReference type="Rhea" id="RHEA-COMP:11604"/>
        <dbReference type="ChEBI" id="CHEBI:15378"/>
        <dbReference type="ChEBI" id="CHEBI:29999"/>
        <dbReference type="ChEBI" id="CHEBI:30616"/>
        <dbReference type="ChEBI" id="CHEBI:83421"/>
        <dbReference type="ChEBI" id="CHEBI:456216"/>
        <dbReference type="EC" id="2.7.11.1"/>
    </reaction>
</comment>
<dbReference type="Gene3D" id="1.10.510.10">
    <property type="entry name" value="Transferase(Phosphotransferase) domain 1"/>
    <property type="match status" value="1"/>
</dbReference>
<evidence type="ECO:0000256" key="7">
    <source>
        <dbReference type="ARBA" id="ARBA00047899"/>
    </source>
</evidence>
<keyword evidence="2" id="KW-0723">Serine/threonine-protein kinase</keyword>
<dbReference type="SMART" id="SM00220">
    <property type="entry name" value="S_TKc"/>
    <property type="match status" value="1"/>
</dbReference>
<evidence type="ECO:0000313" key="11">
    <source>
        <dbReference type="EMBL" id="KAG5177878.1"/>
    </source>
</evidence>
<feature type="transmembrane region" description="Helical" evidence="9">
    <location>
        <begin position="110"/>
        <end position="130"/>
    </location>
</feature>
<sequence>RRRRAQDFDVVRLLGTGGYGSVFLVRERRGGGAAHAVKVVPKTRVEGVTDWMRVELRVLARTHHPNVVQLEFCLQSEGRIYVFMEYIRGCTLKSLLRAHRARGGLPIPALRFWFAELALALGYVHALGVIHRDVKPDK</sequence>
<evidence type="ECO:0000256" key="1">
    <source>
        <dbReference type="ARBA" id="ARBA00012513"/>
    </source>
</evidence>
<dbReference type="PANTHER" id="PTHR24356">
    <property type="entry name" value="SERINE/THREONINE-PROTEIN KINASE"/>
    <property type="match status" value="1"/>
</dbReference>
<keyword evidence="6" id="KW-0067">ATP-binding</keyword>
<keyword evidence="5 11" id="KW-0418">Kinase</keyword>
<dbReference type="GO" id="GO:0004674">
    <property type="term" value="F:protein serine/threonine kinase activity"/>
    <property type="evidence" value="ECO:0007669"/>
    <property type="project" value="UniProtKB-KW"/>
</dbReference>
<comment type="catalytic activity">
    <reaction evidence="7">
        <text>L-threonyl-[protein] + ATP = O-phospho-L-threonyl-[protein] + ADP + H(+)</text>
        <dbReference type="Rhea" id="RHEA:46608"/>
        <dbReference type="Rhea" id="RHEA-COMP:11060"/>
        <dbReference type="Rhea" id="RHEA-COMP:11605"/>
        <dbReference type="ChEBI" id="CHEBI:15378"/>
        <dbReference type="ChEBI" id="CHEBI:30013"/>
        <dbReference type="ChEBI" id="CHEBI:30616"/>
        <dbReference type="ChEBI" id="CHEBI:61977"/>
        <dbReference type="ChEBI" id="CHEBI:456216"/>
        <dbReference type="EC" id="2.7.11.1"/>
    </reaction>
</comment>
<dbReference type="PROSITE" id="PS50011">
    <property type="entry name" value="PROTEIN_KINASE_DOM"/>
    <property type="match status" value="1"/>
</dbReference>
<proteinExistence type="predicted"/>
<keyword evidence="9" id="KW-1133">Transmembrane helix</keyword>
<organism evidence="11 12">
    <name type="scientific">Tribonema minus</name>
    <dbReference type="NCBI Taxonomy" id="303371"/>
    <lineage>
        <taxon>Eukaryota</taxon>
        <taxon>Sar</taxon>
        <taxon>Stramenopiles</taxon>
        <taxon>Ochrophyta</taxon>
        <taxon>PX clade</taxon>
        <taxon>Xanthophyceae</taxon>
        <taxon>Tribonematales</taxon>
        <taxon>Tribonemataceae</taxon>
        <taxon>Tribonema</taxon>
    </lineage>
</organism>
<evidence type="ECO:0000313" key="12">
    <source>
        <dbReference type="Proteomes" id="UP000664859"/>
    </source>
</evidence>
<protein>
    <recommendedName>
        <fullName evidence="1">non-specific serine/threonine protein kinase</fullName>
        <ecNumber evidence="1">2.7.11.1</ecNumber>
    </recommendedName>
</protein>
<dbReference type="OrthoDB" id="408964at2759"/>
<keyword evidence="9" id="KW-0472">Membrane</keyword>
<feature type="non-terminal residue" evidence="11">
    <location>
        <position position="1"/>
    </location>
</feature>
<dbReference type="GO" id="GO:0005524">
    <property type="term" value="F:ATP binding"/>
    <property type="evidence" value="ECO:0007669"/>
    <property type="project" value="UniProtKB-KW"/>
</dbReference>
<dbReference type="Proteomes" id="UP000664859">
    <property type="component" value="Unassembled WGS sequence"/>
</dbReference>
<evidence type="ECO:0000256" key="6">
    <source>
        <dbReference type="ARBA" id="ARBA00022840"/>
    </source>
</evidence>
<dbReference type="InterPro" id="IPR050236">
    <property type="entry name" value="Ser_Thr_kinase_AGC"/>
</dbReference>
<keyword evidence="9" id="KW-0812">Transmembrane</keyword>
<evidence type="ECO:0000256" key="4">
    <source>
        <dbReference type="ARBA" id="ARBA00022741"/>
    </source>
</evidence>
<evidence type="ECO:0000259" key="10">
    <source>
        <dbReference type="PROSITE" id="PS50011"/>
    </source>
</evidence>
<dbReference type="CDD" id="cd00180">
    <property type="entry name" value="PKc"/>
    <property type="match status" value="1"/>
</dbReference>
<name>A0A836CAG6_9STRA</name>
<evidence type="ECO:0000256" key="9">
    <source>
        <dbReference type="SAM" id="Phobius"/>
    </source>
</evidence>
<dbReference type="EMBL" id="JAFCMP010000521">
    <property type="protein sequence ID" value="KAG5177878.1"/>
    <property type="molecule type" value="Genomic_DNA"/>
</dbReference>
<evidence type="ECO:0000256" key="8">
    <source>
        <dbReference type="ARBA" id="ARBA00048679"/>
    </source>
</evidence>
<dbReference type="EC" id="2.7.11.1" evidence="1"/>
<reference evidence="11" key="1">
    <citation type="submission" date="2021-02" db="EMBL/GenBank/DDBJ databases">
        <title>First Annotated Genome of the Yellow-green Alga Tribonema minus.</title>
        <authorList>
            <person name="Mahan K.M."/>
        </authorList>
    </citation>
    <scope>NUCLEOTIDE SEQUENCE</scope>
    <source>
        <strain evidence="11">UTEX B ZZ1240</strain>
    </source>
</reference>
<dbReference type="PANTHER" id="PTHR24356:SF1">
    <property type="entry name" value="SERINE_THREONINE-PROTEIN KINASE GREATWALL"/>
    <property type="match status" value="1"/>
</dbReference>
<feature type="domain" description="Protein kinase" evidence="10">
    <location>
        <begin position="8"/>
        <end position="138"/>
    </location>
</feature>
<evidence type="ECO:0000256" key="2">
    <source>
        <dbReference type="ARBA" id="ARBA00022527"/>
    </source>
</evidence>